<name>A0ABT0PZC1_9RHOB</name>
<keyword evidence="2" id="KW-1185">Reference proteome</keyword>
<dbReference type="EMBL" id="JAMFMB010000004">
    <property type="protein sequence ID" value="MCL6282969.1"/>
    <property type="molecule type" value="Genomic_DNA"/>
</dbReference>
<dbReference type="RefSeq" id="WP_249707494.1">
    <property type="nucleotide sequence ID" value="NZ_JAMFMB010000004.1"/>
</dbReference>
<sequence>MHSTKRSPAPGRRSSHFCTQDDPATFFGRTWHFLLRCFAMQHRVDQQNSRQDTPTRQRLQ</sequence>
<dbReference type="Proteomes" id="UP001203880">
    <property type="component" value="Unassembled WGS sequence"/>
</dbReference>
<gene>
    <name evidence="1" type="ORF">M3P21_05425</name>
</gene>
<evidence type="ECO:0000313" key="2">
    <source>
        <dbReference type="Proteomes" id="UP001203880"/>
    </source>
</evidence>
<reference evidence="1" key="1">
    <citation type="submission" date="2022-05" db="EMBL/GenBank/DDBJ databases">
        <authorList>
            <person name="Park J.-S."/>
        </authorList>
    </citation>
    <scope>NUCLEOTIDE SEQUENCE</scope>
    <source>
        <strain evidence="1">2012CJ41-6</strain>
    </source>
</reference>
<organism evidence="1 2">
    <name type="scientific">Ruegeria spongiae</name>
    <dbReference type="NCBI Taxonomy" id="2942209"/>
    <lineage>
        <taxon>Bacteria</taxon>
        <taxon>Pseudomonadati</taxon>
        <taxon>Pseudomonadota</taxon>
        <taxon>Alphaproteobacteria</taxon>
        <taxon>Rhodobacterales</taxon>
        <taxon>Roseobacteraceae</taxon>
        <taxon>Ruegeria</taxon>
    </lineage>
</organism>
<comment type="caution">
    <text evidence="1">The sequence shown here is derived from an EMBL/GenBank/DDBJ whole genome shotgun (WGS) entry which is preliminary data.</text>
</comment>
<protein>
    <submittedName>
        <fullName evidence="1">Uncharacterized protein</fullName>
    </submittedName>
</protein>
<accession>A0ABT0PZC1</accession>
<proteinExistence type="predicted"/>
<evidence type="ECO:0000313" key="1">
    <source>
        <dbReference type="EMBL" id="MCL6282969.1"/>
    </source>
</evidence>